<organism evidence="3 4">
    <name type="scientific">Pontibacter aydingkolensis</name>
    <dbReference type="NCBI Taxonomy" id="1911536"/>
    <lineage>
        <taxon>Bacteria</taxon>
        <taxon>Pseudomonadati</taxon>
        <taxon>Bacteroidota</taxon>
        <taxon>Cytophagia</taxon>
        <taxon>Cytophagales</taxon>
        <taxon>Hymenobacteraceae</taxon>
        <taxon>Pontibacter</taxon>
    </lineage>
</organism>
<evidence type="ECO:0008006" key="5">
    <source>
        <dbReference type="Google" id="ProtNLM"/>
    </source>
</evidence>
<keyword evidence="1" id="KW-1133">Transmembrane helix</keyword>
<evidence type="ECO:0000256" key="2">
    <source>
        <dbReference type="SAM" id="SignalP"/>
    </source>
</evidence>
<comment type="caution">
    <text evidence="3">The sequence shown here is derived from an EMBL/GenBank/DDBJ whole genome shotgun (WGS) entry which is preliminary data.</text>
</comment>
<keyword evidence="1" id="KW-0472">Membrane</keyword>
<accession>A0ABS7CQT7</accession>
<dbReference type="RefSeq" id="WP_219876090.1">
    <property type="nucleotide sequence ID" value="NZ_JAHYXK010000002.1"/>
</dbReference>
<keyword evidence="1" id="KW-0812">Transmembrane</keyword>
<gene>
    <name evidence="3" type="ORF">K0O23_03965</name>
</gene>
<feature type="transmembrane region" description="Helical" evidence="1">
    <location>
        <begin position="137"/>
        <end position="157"/>
    </location>
</feature>
<keyword evidence="2" id="KW-0732">Signal</keyword>
<keyword evidence="4" id="KW-1185">Reference proteome</keyword>
<evidence type="ECO:0000313" key="3">
    <source>
        <dbReference type="EMBL" id="MBW7466211.1"/>
    </source>
</evidence>
<protein>
    <recommendedName>
        <fullName evidence="5">Lipoprotein</fullName>
    </recommendedName>
</protein>
<proteinExistence type="predicted"/>
<reference evidence="3 4" key="1">
    <citation type="journal article" date="2016" name="Int. J. Syst. Evol. Microbiol.">
        <title>Pontibacter aydingkolensis sp. nov., isolated from soil of a salt lake.</title>
        <authorList>
            <person name="Osman G."/>
            <person name="Zhang T."/>
            <person name="Lou K."/>
            <person name="Gao Y."/>
            <person name="Chang W."/>
            <person name="Lin Q."/>
            <person name="Yang H.M."/>
            <person name="Huo X.D."/>
            <person name="Wang N."/>
        </authorList>
    </citation>
    <scope>NUCLEOTIDE SEQUENCE [LARGE SCALE GENOMIC DNA]</scope>
    <source>
        <strain evidence="3 4">KACC 19255</strain>
    </source>
</reference>
<dbReference type="Proteomes" id="UP000813018">
    <property type="component" value="Unassembled WGS sequence"/>
</dbReference>
<name>A0ABS7CQT7_9BACT</name>
<dbReference type="EMBL" id="JAHYXK010000002">
    <property type="protein sequence ID" value="MBW7466211.1"/>
    <property type="molecule type" value="Genomic_DNA"/>
</dbReference>
<dbReference type="PROSITE" id="PS51257">
    <property type="entry name" value="PROKAR_LIPOPROTEIN"/>
    <property type="match status" value="1"/>
</dbReference>
<evidence type="ECO:0000256" key="1">
    <source>
        <dbReference type="SAM" id="Phobius"/>
    </source>
</evidence>
<feature type="signal peptide" evidence="2">
    <location>
        <begin position="1"/>
        <end position="23"/>
    </location>
</feature>
<feature type="chain" id="PRO_5045246780" description="Lipoprotein" evidence="2">
    <location>
        <begin position="24"/>
        <end position="160"/>
    </location>
</feature>
<sequence>MKRKLSKLALLLLVMLAVGCKTAKVKESYSTTDSTTVVYNRPVDIIIKGDTAKGKEDISEFNSKFNAAKPGEVLAEKQGNKVKYKVRKSDDNSFEIEAISEPIDTTVVLQEKHTTVTKTEKVVLEVKESWFERAMDIIVRYLVITGLILLAVIAVVLRLK</sequence>
<evidence type="ECO:0000313" key="4">
    <source>
        <dbReference type="Proteomes" id="UP000813018"/>
    </source>
</evidence>